<comment type="caution">
    <text evidence="1">The sequence shown here is derived from an EMBL/GenBank/DDBJ whole genome shotgun (WGS) entry which is preliminary data.</text>
</comment>
<evidence type="ECO:0000313" key="2">
    <source>
        <dbReference type="Proteomes" id="UP000600247"/>
    </source>
</evidence>
<dbReference type="Proteomes" id="UP000600247">
    <property type="component" value="Unassembled WGS sequence"/>
</dbReference>
<proteinExistence type="predicted"/>
<name>A0A917HRR5_9BACL</name>
<keyword evidence="2" id="KW-1185">Reference proteome</keyword>
<protein>
    <submittedName>
        <fullName evidence="1">Uncharacterized protein</fullName>
    </submittedName>
</protein>
<dbReference type="EMBL" id="BMHY01000017">
    <property type="protein sequence ID" value="GGG86973.1"/>
    <property type="molecule type" value="Genomic_DNA"/>
</dbReference>
<accession>A0A917HRR5</accession>
<dbReference type="AlphaFoldDB" id="A0A917HRR5"/>
<organism evidence="1 2">
    <name type="scientific">Paenibacillus radicis</name>
    <name type="common">ex Gao et al. 2016</name>
    <dbReference type="NCBI Taxonomy" id="1737354"/>
    <lineage>
        <taxon>Bacteria</taxon>
        <taxon>Bacillati</taxon>
        <taxon>Bacillota</taxon>
        <taxon>Bacilli</taxon>
        <taxon>Bacillales</taxon>
        <taxon>Paenibacillaceae</taxon>
        <taxon>Paenibacillus</taxon>
    </lineage>
</organism>
<evidence type="ECO:0000313" key="1">
    <source>
        <dbReference type="EMBL" id="GGG86973.1"/>
    </source>
</evidence>
<reference evidence="1 2" key="1">
    <citation type="journal article" date="2014" name="Int. J. Syst. Evol. Microbiol.">
        <title>Complete genome sequence of Corynebacterium casei LMG S-19264T (=DSM 44701T), isolated from a smear-ripened cheese.</title>
        <authorList>
            <consortium name="US DOE Joint Genome Institute (JGI-PGF)"/>
            <person name="Walter F."/>
            <person name="Albersmeier A."/>
            <person name="Kalinowski J."/>
            <person name="Ruckert C."/>
        </authorList>
    </citation>
    <scope>NUCLEOTIDE SEQUENCE [LARGE SCALE GENOMIC DNA]</scope>
    <source>
        <strain evidence="1 2">CGMCC 1.15286</strain>
    </source>
</reference>
<sequence length="50" mass="5673">MVQRELEKIGALESEGGSLWVGVRGGAVINVAILRRCRVENLREFLYNRN</sequence>
<gene>
    <name evidence="1" type="ORF">GCM10010918_51530</name>
</gene>